<dbReference type="InterPro" id="IPR042072">
    <property type="entry name" value="DsrC-like_C"/>
</dbReference>
<dbReference type="PANTHER" id="PTHR37010:SF1">
    <property type="entry name" value="SULFURTRANSFERASE TUSE"/>
    <property type="match status" value="1"/>
</dbReference>
<sequence length="135" mass="15149">MSPSSTFDSNNTPDNTHAANTELNKDLASQGLALELDEEGHLLDHTLWTPEVAQQLADTLAVTLTDEHYRILQQVRAFHAEFNHPPSTRPLIKYLMKTLPEMQISNQLLQQMFNTGLVARHVNRIAGLPKPPNCL</sequence>
<keyword evidence="4" id="KW-0808">Transferase</keyword>
<evidence type="ECO:0000256" key="2">
    <source>
        <dbReference type="ARBA" id="ARBA00005718"/>
    </source>
</evidence>
<dbReference type="Proteomes" id="UP000254123">
    <property type="component" value="Unassembled WGS sequence"/>
</dbReference>
<comment type="subcellular location">
    <subcellularLocation>
        <location evidence="1">Cytoplasm</location>
    </subcellularLocation>
</comment>
<dbReference type="STRING" id="1123034.GCA_000685805_00953"/>
<dbReference type="GO" id="GO:0005737">
    <property type="term" value="C:cytoplasm"/>
    <property type="evidence" value="ECO:0007669"/>
    <property type="project" value="UniProtKB-SubCell"/>
</dbReference>
<comment type="similarity">
    <text evidence="2">Belongs to the DsrC/TusE family.</text>
</comment>
<dbReference type="SUPFAM" id="SSF69721">
    <property type="entry name" value="DsrC, the gamma subunit of dissimilatory sulfite reductase"/>
    <property type="match status" value="1"/>
</dbReference>
<evidence type="ECO:0000256" key="3">
    <source>
        <dbReference type="ARBA" id="ARBA00022490"/>
    </source>
</evidence>
<dbReference type="AlphaFoldDB" id="A0A379LLP9"/>
<keyword evidence="3" id="KW-0963">Cytoplasm</keyword>
<protein>
    <submittedName>
        <fullName evidence="4">Sulfurtransferase TusE</fullName>
        <ecNumber evidence="4">2.8.1.-</ecNumber>
    </submittedName>
</protein>
<dbReference type="EMBL" id="UGVC01000001">
    <property type="protein sequence ID" value="SUD91035.1"/>
    <property type="molecule type" value="Genomic_DNA"/>
</dbReference>
<dbReference type="InterPro" id="IPR025526">
    <property type="entry name" value="DsrC-like_dom_sf"/>
</dbReference>
<keyword evidence="5" id="KW-1185">Reference proteome</keyword>
<dbReference type="Pfam" id="PF04358">
    <property type="entry name" value="DsrC"/>
    <property type="match status" value="1"/>
</dbReference>
<dbReference type="InterPro" id="IPR043163">
    <property type="entry name" value="DsrC-like_N"/>
</dbReference>
<accession>A0A379LLP9</accession>
<evidence type="ECO:0000313" key="4">
    <source>
        <dbReference type="EMBL" id="SUD91035.1"/>
    </source>
</evidence>
<evidence type="ECO:0000256" key="1">
    <source>
        <dbReference type="ARBA" id="ARBA00004496"/>
    </source>
</evidence>
<dbReference type="EC" id="2.8.1.-" evidence="4"/>
<dbReference type="GO" id="GO:0016740">
    <property type="term" value="F:transferase activity"/>
    <property type="evidence" value="ECO:0007669"/>
    <property type="project" value="UniProtKB-KW"/>
</dbReference>
<dbReference type="Gene3D" id="1.10.10.370">
    <property type="entry name" value="DsrC-like protein, C-terminal domain"/>
    <property type="match status" value="1"/>
</dbReference>
<reference evidence="4 5" key="1">
    <citation type="submission" date="2018-06" db="EMBL/GenBank/DDBJ databases">
        <authorList>
            <consortium name="Pathogen Informatics"/>
            <person name="Doyle S."/>
        </authorList>
    </citation>
    <scope>NUCLEOTIDE SEQUENCE [LARGE SCALE GENOMIC DNA]</scope>
    <source>
        <strain evidence="4 5">NCTC10526</strain>
    </source>
</reference>
<evidence type="ECO:0000313" key="5">
    <source>
        <dbReference type="Proteomes" id="UP000254123"/>
    </source>
</evidence>
<name>A0A379LLP9_9GAMM</name>
<dbReference type="InterPro" id="IPR007453">
    <property type="entry name" value="DsrC/TusE"/>
</dbReference>
<dbReference type="GO" id="GO:0097163">
    <property type="term" value="F:sulfur carrier activity"/>
    <property type="evidence" value="ECO:0007669"/>
    <property type="project" value="TreeGrafter"/>
</dbReference>
<dbReference type="Gene3D" id="3.30.1420.10">
    <property type="match status" value="1"/>
</dbReference>
<dbReference type="PANTHER" id="PTHR37010">
    <property type="entry name" value="SULFURTRANSFERASE TUSE"/>
    <property type="match status" value="1"/>
</dbReference>
<gene>
    <name evidence="4" type="primary">tusE</name>
    <name evidence="4" type="ORF">NCTC10526_01382</name>
</gene>
<proteinExistence type="inferred from homology"/>
<dbReference type="NCBIfam" id="TIGR03342">
    <property type="entry name" value="dsrC_tusE_dsvC"/>
    <property type="match status" value="1"/>
</dbReference>
<dbReference type="GO" id="GO:0002143">
    <property type="term" value="P:tRNA wobble position uridine thiolation"/>
    <property type="evidence" value="ECO:0007669"/>
    <property type="project" value="TreeGrafter"/>
</dbReference>
<organism evidence="4 5">
    <name type="scientific">Psychrobacter phenylpyruvicus</name>
    <dbReference type="NCBI Taxonomy" id="29432"/>
    <lineage>
        <taxon>Bacteria</taxon>
        <taxon>Pseudomonadati</taxon>
        <taxon>Pseudomonadota</taxon>
        <taxon>Gammaproteobacteria</taxon>
        <taxon>Moraxellales</taxon>
        <taxon>Moraxellaceae</taxon>
        <taxon>Psychrobacter</taxon>
    </lineage>
</organism>